<evidence type="ECO:0000313" key="1">
    <source>
        <dbReference type="EMBL" id="KAF5401530.1"/>
    </source>
</evidence>
<gene>
    <name evidence="1" type="ORF">PHET_04785</name>
</gene>
<sequence>MLDETYNEEVDAQESFLNLATELKLKIKEPEPEVGLSHGQFQEMFSLVLTEKVSLDIFKVFDEKAQSTVQTNVKRRISWLPESTVNSQNKLTL</sequence>
<dbReference type="AlphaFoldDB" id="A0A8J4WRN5"/>
<name>A0A8J4WRN5_9TREM</name>
<dbReference type="EMBL" id="LUCH01002412">
    <property type="protein sequence ID" value="KAF5401530.1"/>
    <property type="molecule type" value="Genomic_DNA"/>
</dbReference>
<keyword evidence="2" id="KW-1185">Reference proteome</keyword>
<evidence type="ECO:0000313" key="2">
    <source>
        <dbReference type="Proteomes" id="UP000748531"/>
    </source>
</evidence>
<organism evidence="1 2">
    <name type="scientific">Paragonimus heterotremus</name>
    <dbReference type="NCBI Taxonomy" id="100268"/>
    <lineage>
        <taxon>Eukaryota</taxon>
        <taxon>Metazoa</taxon>
        <taxon>Spiralia</taxon>
        <taxon>Lophotrochozoa</taxon>
        <taxon>Platyhelminthes</taxon>
        <taxon>Trematoda</taxon>
        <taxon>Digenea</taxon>
        <taxon>Plagiorchiida</taxon>
        <taxon>Troglotremata</taxon>
        <taxon>Troglotrematidae</taxon>
        <taxon>Paragonimus</taxon>
    </lineage>
</organism>
<dbReference type="Proteomes" id="UP000748531">
    <property type="component" value="Unassembled WGS sequence"/>
</dbReference>
<reference evidence="1" key="1">
    <citation type="submission" date="2019-05" db="EMBL/GenBank/DDBJ databases">
        <title>Annotation for the trematode Paragonimus heterotremus.</title>
        <authorList>
            <person name="Choi Y.-J."/>
        </authorList>
    </citation>
    <scope>NUCLEOTIDE SEQUENCE</scope>
    <source>
        <strain evidence="1">LC</strain>
    </source>
</reference>
<proteinExistence type="predicted"/>
<accession>A0A8J4WRN5</accession>
<comment type="caution">
    <text evidence="1">The sequence shown here is derived from an EMBL/GenBank/DDBJ whole genome shotgun (WGS) entry which is preliminary data.</text>
</comment>
<protein>
    <submittedName>
        <fullName evidence="1">Uncharacterized protein</fullName>
    </submittedName>
</protein>